<dbReference type="AlphaFoldDB" id="A0A060LVM0"/>
<dbReference type="HOGENOM" id="CLU_3132346_0_0_9"/>
<keyword evidence="1" id="KW-0472">Membrane</keyword>
<name>A0A060LVM0_9BACI</name>
<keyword evidence="3" id="KW-1185">Reference proteome</keyword>
<evidence type="ECO:0000313" key="2">
    <source>
        <dbReference type="EMBL" id="AIC93825.1"/>
    </source>
</evidence>
<evidence type="ECO:0000256" key="1">
    <source>
        <dbReference type="SAM" id="Phobius"/>
    </source>
</evidence>
<gene>
    <name evidence="2" type="ORF">BleG1_1242</name>
</gene>
<feature type="transmembrane region" description="Helical" evidence="1">
    <location>
        <begin position="30"/>
        <end position="48"/>
    </location>
</feature>
<dbReference type="EMBL" id="CP003923">
    <property type="protein sequence ID" value="AIC93825.1"/>
    <property type="molecule type" value="Genomic_DNA"/>
</dbReference>
<dbReference type="KEGG" id="ble:BleG1_1242"/>
<protein>
    <submittedName>
        <fullName evidence="2">Uncharacterized protein</fullName>
    </submittedName>
</protein>
<evidence type="ECO:0000313" key="3">
    <source>
        <dbReference type="Proteomes" id="UP000027142"/>
    </source>
</evidence>
<keyword evidence="1" id="KW-0812">Transmembrane</keyword>
<reference evidence="2 3" key="1">
    <citation type="journal article" date="2014" name="Gene">
        <title>A comparative genomic analysis of the alkalitolerant soil bacterium Bacillus lehensis G1.</title>
        <authorList>
            <person name="Noor Y.M."/>
            <person name="Samsulrizal N.H."/>
            <person name="Jema'on N.A."/>
            <person name="Low K.O."/>
            <person name="Ramli A.N."/>
            <person name="Alias N.I."/>
            <person name="Damis S.I."/>
            <person name="Fuzi S.F."/>
            <person name="Isa M.N."/>
            <person name="Murad A.M."/>
            <person name="Raih M.F."/>
            <person name="Bakar F.D."/>
            <person name="Najimudin N."/>
            <person name="Mahadi N.M."/>
            <person name="Illias R.M."/>
        </authorList>
    </citation>
    <scope>NUCLEOTIDE SEQUENCE [LARGE SCALE GENOMIC DNA]</scope>
    <source>
        <strain evidence="2 3">G1</strain>
    </source>
</reference>
<proteinExistence type="predicted"/>
<sequence length="49" mass="5763">MFFLLALICQITLFFFITLGALVNKIENKIAFYILWIVTAIPTFYLVFQ</sequence>
<dbReference type="STRING" id="1246626.BleG1_1242"/>
<organism evidence="2 3">
    <name type="scientific">Shouchella lehensis G1</name>
    <dbReference type="NCBI Taxonomy" id="1246626"/>
    <lineage>
        <taxon>Bacteria</taxon>
        <taxon>Bacillati</taxon>
        <taxon>Bacillota</taxon>
        <taxon>Bacilli</taxon>
        <taxon>Bacillales</taxon>
        <taxon>Bacillaceae</taxon>
        <taxon>Shouchella</taxon>
    </lineage>
</organism>
<dbReference type="Proteomes" id="UP000027142">
    <property type="component" value="Chromosome"/>
</dbReference>
<keyword evidence="1" id="KW-1133">Transmembrane helix</keyword>
<dbReference type="RefSeq" id="WP_158318505.1">
    <property type="nucleotide sequence ID" value="NZ_CP003923.1"/>
</dbReference>
<dbReference type="PATRIC" id="fig|1246626.3.peg.1226"/>
<accession>A0A060LVM0</accession>